<proteinExistence type="predicted"/>
<name>A0ABD3PWW9_9STRA</name>
<keyword evidence="2" id="KW-1185">Reference proteome</keyword>
<dbReference type="EMBL" id="JALLPJ020000424">
    <property type="protein sequence ID" value="KAL3792624.1"/>
    <property type="molecule type" value="Genomic_DNA"/>
</dbReference>
<evidence type="ECO:0000313" key="1">
    <source>
        <dbReference type="EMBL" id="KAL3792624.1"/>
    </source>
</evidence>
<comment type="caution">
    <text evidence="1">The sequence shown here is derived from an EMBL/GenBank/DDBJ whole genome shotgun (WGS) entry which is preliminary data.</text>
</comment>
<dbReference type="Proteomes" id="UP001530400">
    <property type="component" value="Unassembled WGS sequence"/>
</dbReference>
<sequence>MSPSPQQDSGAVKELPDCPLCLCPLENYDVTHPIQCASHHCDFNFCLDCIESLIKSTKDEVEASDDNVFKVLLHCPNCRSDIGPSIRDTVLLRKVDKYKALKHISTSDGSIVKDKDLSASELRFKHGLEKDVKIATAIEAAQERERQFLRTLSESNLQFMDLDLGIDSLEKKGELWSFDDEEGFEADIDGTPKSFVFKHHSDMHLEKHDAEDDLINVKSDKTLLYGLEPFMTDQEKQYITYLLTSGSPNNLAAAAELLDRVAHLSRLGQYPCMKRQNSVCGSKSIQSIRNVIKEANDEKEKNTLAKQQKLLQVGTRREQKLLNDIEYKKEIKYMAEHPLPARMPKYAEIVADKPDLFALTVIDDRWDGSVQDAFSRITVHKGLLGKTHVKKHYSETPGIRRTIDQFSAKHDGKGIIDVSRSRVLVSSVSREAGMQGVVAGDVVSHINGDEFLGTADDLRTMINEFEEGRTVTFAFNADKAVAEALRRRSLR</sequence>
<dbReference type="InterPro" id="IPR013083">
    <property type="entry name" value="Znf_RING/FYVE/PHD"/>
</dbReference>
<protein>
    <recommendedName>
        <fullName evidence="3">RING-type domain-containing protein</fullName>
    </recommendedName>
</protein>
<dbReference type="SUPFAM" id="SSF57850">
    <property type="entry name" value="RING/U-box"/>
    <property type="match status" value="1"/>
</dbReference>
<evidence type="ECO:0008006" key="3">
    <source>
        <dbReference type="Google" id="ProtNLM"/>
    </source>
</evidence>
<dbReference type="AlphaFoldDB" id="A0ABD3PWW9"/>
<dbReference type="Gene3D" id="3.30.40.10">
    <property type="entry name" value="Zinc/RING finger domain, C3HC4 (zinc finger)"/>
    <property type="match status" value="1"/>
</dbReference>
<gene>
    <name evidence="1" type="ORF">ACHAWO_008785</name>
</gene>
<accession>A0ABD3PWW9</accession>
<evidence type="ECO:0000313" key="2">
    <source>
        <dbReference type="Proteomes" id="UP001530400"/>
    </source>
</evidence>
<reference evidence="1 2" key="1">
    <citation type="submission" date="2024-10" db="EMBL/GenBank/DDBJ databases">
        <title>Updated reference genomes for cyclostephanoid diatoms.</title>
        <authorList>
            <person name="Roberts W.R."/>
            <person name="Alverson A.J."/>
        </authorList>
    </citation>
    <scope>NUCLEOTIDE SEQUENCE [LARGE SCALE GENOMIC DNA]</scope>
    <source>
        <strain evidence="1 2">AJA010-31</strain>
    </source>
</reference>
<organism evidence="1 2">
    <name type="scientific">Cyclotella atomus</name>
    <dbReference type="NCBI Taxonomy" id="382360"/>
    <lineage>
        <taxon>Eukaryota</taxon>
        <taxon>Sar</taxon>
        <taxon>Stramenopiles</taxon>
        <taxon>Ochrophyta</taxon>
        <taxon>Bacillariophyta</taxon>
        <taxon>Coscinodiscophyceae</taxon>
        <taxon>Thalassiosirophycidae</taxon>
        <taxon>Stephanodiscales</taxon>
        <taxon>Stephanodiscaceae</taxon>
        <taxon>Cyclotella</taxon>
    </lineage>
</organism>